<dbReference type="SMART" id="SM00422">
    <property type="entry name" value="HTH_MERR"/>
    <property type="match status" value="1"/>
</dbReference>
<gene>
    <name evidence="3" type="ORF">PWYN_24010</name>
</gene>
<evidence type="ECO:0000259" key="2">
    <source>
        <dbReference type="PROSITE" id="PS50937"/>
    </source>
</evidence>
<dbReference type="CDD" id="cd01109">
    <property type="entry name" value="HTH_YyaN"/>
    <property type="match status" value="1"/>
</dbReference>
<dbReference type="PROSITE" id="PS50937">
    <property type="entry name" value="HTH_MERR_2"/>
    <property type="match status" value="1"/>
</dbReference>
<dbReference type="GO" id="GO:0003677">
    <property type="term" value="F:DNA binding"/>
    <property type="evidence" value="ECO:0007669"/>
    <property type="project" value="UniProtKB-KW"/>
</dbReference>
<dbReference type="InterPro" id="IPR047057">
    <property type="entry name" value="MerR_fam"/>
</dbReference>
<keyword evidence="4" id="KW-1185">Reference proteome</keyword>
<dbReference type="SUPFAM" id="SSF46955">
    <property type="entry name" value="Putative DNA-binding domain"/>
    <property type="match status" value="1"/>
</dbReference>
<dbReference type="Gene3D" id="1.10.1660.10">
    <property type="match status" value="1"/>
</dbReference>
<proteinExistence type="predicted"/>
<dbReference type="InterPro" id="IPR000551">
    <property type="entry name" value="MerR-type_HTH_dom"/>
</dbReference>
<dbReference type="Pfam" id="PF13411">
    <property type="entry name" value="MerR_1"/>
    <property type="match status" value="1"/>
</dbReference>
<name>A0A098M6K6_9BACL</name>
<organism evidence="3 4">
    <name type="scientific">Paenibacillus wynnii</name>
    <dbReference type="NCBI Taxonomy" id="268407"/>
    <lineage>
        <taxon>Bacteria</taxon>
        <taxon>Bacillati</taxon>
        <taxon>Bacillota</taxon>
        <taxon>Bacilli</taxon>
        <taxon>Bacillales</taxon>
        <taxon>Paenibacillaceae</taxon>
        <taxon>Paenibacillus</taxon>
    </lineage>
</organism>
<dbReference type="eggNOG" id="COG0789">
    <property type="taxonomic scope" value="Bacteria"/>
</dbReference>
<dbReference type="PANTHER" id="PTHR30204:SF82">
    <property type="entry name" value="TRANSCRIPTIONAL REGULATOR, MERR FAMILY"/>
    <property type="match status" value="1"/>
</dbReference>
<dbReference type="PANTHER" id="PTHR30204">
    <property type="entry name" value="REDOX-CYCLING DRUG-SENSING TRANSCRIPTIONAL ACTIVATOR SOXR"/>
    <property type="match status" value="1"/>
</dbReference>
<evidence type="ECO:0000256" key="1">
    <source>
        <dbReference type="ARBA" id="ARBA00023125"/>
    </source>
</evidence>
<dbReference type="InterPro" id="IPR009061">
    <property type="entry name" value="DNA-bd_dom_put_sf"/>
</dbReference>
<reference evidence="3 4" key="1">
    <citation type="submission" date="2014-08" db="EMBL/GenBank/DDBJ databases">
        <authorList>
            <person name="den Bakker H.C."/>
        </authorList>
    </citation>
    <scope>NUCLEOTIDE SEQUENCE [LARGE SCALE GENOMIC DNA]</scope>
    <source>
        <strain evidence="3 4">DSM 18334</strain>
    </source>
</reference>
<feature type="domain" description="HTH merR-type" evidence="2">
    <location>
        <begin position="2"/>
        <end position="71"/>
    </location>
</feature>
<accession>A0A098M6K6</accession>
<evidence type="ECO:0000313" key="4">
    <source>
        <dbReference type="Proteomes" id="UP000029734"/>
    </source>
</evidence>
<keyword evidence="1" id="KW-0238">DNA-binding</keyword>
<protein>
    <submittedName>
        <fullName evidence="3">MerR family transcriptional regulator</fullName>
    </submittedName>
</protein>
<dbReference type="STRING" id="268407.PWYN_24010"/>
<evidence type="ECO:0000313" key="3">
    <source>
        <dbReference type="EMBL" id="KGE17646.1"/>
    </source>
</evidence>
<dbReference type="GO" id="GO:0003700">
    <property type="term" value="F:DNA-binding transcription factor activity"/>
    <property type="evidence" value="ECO:0007669"/>
    <property type="project" value="InterPro"/>
</dbReference>
<dbReference type="RefSeq" id="WP_036656762.1">
    <property type="nucleotide sequence ID" value="NZ_JQCR01000003.1"/>
</dbReference>
<reference evidence="3 4" key="2">
    <citation type="submission" date="2014-10" db="EMBL/GenBank/DDBJ databases">
        <title>Comparative genomics of the Paenibacillus odorifer group.</title>
        <authorList>
            <person name="Tsai Y.-C."/>
            <person name="Martin N."/>
            <person name="Korlach J."/>
            <person name="Wiedmann M."/>
        </authorList>
    </citation>
    <scope>NUCLEOTIDE SEQUENCE [LARGE SCALE GENOMIC DNA]</scope>
    <source>
        <strain evidence="3 4">DSM 18334</strain>
    </source>
</reference>
<comment type="caution">
    <text evidence="3">The sequence shown here is derived from an EMBL/GenBank/DDBJ whole genome shotgun (WGS) entry which is preliminary data.</text>
</comment>
<dbReference type="Proteomes" id="UP000029734">
    <property type="component" value="Unassembled WGS sequence"/>
</dbReference>
<sequence>MMYSINEVATICDVTAHTLRFYDKEGLLPFVGRNGAGNRIFSDGDLVLVKVICCMKNTGMPIKDIRTYIELLMEGDTTKETRRSIMIEHRKEVLRQIDELKKNLNIIDLKVAMYDTNNIDLLREI</sequence>
<dbReference type="AlphaFoldDB" id="A0A098M6K6"/>
<dbReference type="EMBL" id="JQCR01000003">
    <property type="protein sequence ID" value="KGE17646.1"/>
    <property type="molecule type" value="Genomic_DNA"/>
</dbReference>